<dbReference type="AlphaFoldDB" id="A0A2A2I8W2"/>
<protein>
    <recommendedName>
        <fullName evidence="3">RNA polymerase sigma-70 region 2 domain-containing protein</fullName>
    </recommendedName>
</protein>
<proteinExistence type="predicted"/>
<dbReference type="InterPro" id="IPR013324">
    <property type="entry name" value="RNA_pol_sigma_r3/r4-like"/>
</dbReference>
<organism evidence="1 2">
    <name type="scientific">Virgibacillus profundi</name>
    <dbReference type="NCBI Taxonomy" id="2024555"/>
    <lineage>
        <taxon>Bacteria</taxon>
        <taxon>Bacillati</taxon>
        <taxon>Bacillota</taxon>
        <taxon>Bacilli</taxon>
        <taxon>Bacillales</taxon>
        <taxon>Bacillaceae</taxon>
        <taxon>Virgibacillus</taxon>
    </lineage>
</organism>
<dbReference type="GO" id="GO:0003700">
    <property type="term" value="F:DNA-binding transcription factor activity"/>
    <property type="evidence" value="ECO:0007669"/>
    <property type="project" value="InterPro"/>
</dbReference>
<sequence>MNQESLFTFEEIFKQNERRIYYHINKLRIGDQHQEYYQEGLYARWNANRTYQQDNGILSTYFNYIVKKRFTEPARKNTKVQRYERMLKHDMVALYTKEGRIDDPFLWDMLRSELTENQWNYLDSHIRLKMTVEEIAEREKVTVDTVKYWERQVKERLGNEVFRDLVTVEEAL</sequence>
<dbReference type="GO" id="GO:0006352">
    <property type="term" value="P:DNA-templated transcription initiation"/>
    <property type="evidence" value="ECO:0007669"/>
    <property type="project" value="InterPro"/>
</dbReference>
<dbReference type="SUPFAM" id="SSF88946">
    <property type="entry name" value="Sigma2 domain of RNA polymerase sigma factors"/>
    <property type="match status" value="1"/>
</dbReference>
<dbReference type="InterPro" id="IPR013325">
    <property type="entry name" value="RNA_pol_sigma_r2"/>
</dbReference>
<gene>
    <name evidence="1" type="ORF">CIL05_18325</name>
</gene>
<dbReference type="SUPFAM" id="SSF88659">
    <property type="entry name" value="Sigma3 and sigma4 domains of RNA polymerase sigma factors"/>
    <property type="match status" value="1"/>
</dbReference>
<accession>A0A2A2I8W2</accession>
<evidence type="ECO:0008006" key="3">
    <source>
        <dbReference type="Google" id="ProtNLM"/>
    </source>
</evidence>
<comment type="caution">
    <text evidence="1">The sequence shown here is derived from an EMBL/GenBank/DDBJ whole genome shotgun (WGS) entry which is preliminary data.</text>
</comment>
<reference evidence="1 2" key="1">
    <citation type="submission" date="2017-08" db="EMBL/GenBank/DDBJ databases">
        <title>Virgibacillus indicus sp. nov. and Virgibacillus profoundi sp. nov, two moderately halophilic bacteria isolated from marine sediment by using the Microfluidic Streak Plate.</title>
        <authorList>
            <person name="Xu B."/>
            <person name="Hu B."/>
            <person name="Wang J."/>
            <person name="Zhu Y."/>
            <person name="Huang L."/>
            <person name="Du W."/>
            <person name="Huang Y."/>
        </authorList>
    </citation>
    <scope>NUCLEOTIDE SEQUENCE [LARGE SCALE GENOMIC DNA]</scope>
    <source>
        <strain evidence="1 2">IO3-P3-H5</strain>
    </source>
</reference>
<evidence type="ECO:0000313" key="2">
    <source>
        <dbReference type="Proteomes" id="UP000218887"/>
    </source>
</evidence>
<dbReference type="EMBL" id="NPOA01000015">
    <property type="protein sequence ID" value="PAV28067.1"/>
    <property type="molecule type" value="Genomic_DNA"/>
</dbReference>
<evidence type="ECO:0000313" key="1">
    <source>
        <dbReference type="EMBL" id="PAV28067.1"/>
    </source>
</evidence>
<dbReference type="RefSeq" id="WP_095656995.1">
    <property type="nucleotide sequence ID" value="NZ_NPOA01000015.1"/>
</dbReference>
<dbReference type="OrthoDB" id="9783788at2"/>
<keyword evidence="2" id="KW-1185">Reference proteome</keyword>
<dbReference type="Proteomes" id="UP000218887">
    <property type="component" value="Unassembled WGS sequence"/>
</dbReference>
<name>A0A2A2I8W2_9BACI</name>